<dbReference type="GO" id="GO:0004252">
    <property type="term" value="F:serine-type endopeptidase activity"/>
    <property type="evidence" value="ECO:0007669"/>
    <property type="project" value="UniProtKB-UniRule"/>
</dbReference>
<dbReference type="EC" id="3.4.21.92" evidence="7 10"/>
<evidence type="ECO:0000256" key="12">
    <source>
        <dbReference type="RuleBase" id="RU003567"/>
    </source>
</evidence>
<dbReference type="SUPFAM" id="SSF52096">
    <property type="entry name" value="ClpP/crotonase"/>
    <property type="match status" value="1"/>
</dbReference>
<evidence type="ECO:0000313" key="15">
    <source>
        <dbReference type="Proteomes" id="UP000254621"/>
    </source>
</evidence>
<comment type="similarity">
    <text evidence="1 7 12">Belongs to the peptidase S14 family.</text>
</comment>
<dbReference type="GO" id="GO:0009368">
    <property type="term" value="C:endopeptidase Clp complex"/>
    <property type="evidence" value="ECO:0007669"/>
    <property type="project" value="TreeGrafter"/>
</dbReference>
<evidence type="ECO:0000256" key="4">
    <source>
        <dbReference type="ARBA" id="ARBA00022801"/>
    </source>
</evidence>
<evidence type="ECO:0000256" key="5">
    <source>
        <dbReference type="ARBA" id="ARBA00022825"/>
    </source>
</evidence>
<feature type="active site" evidence="8">
    <location>
        <position position="187"/>
    </location>
</feature>
<dbReference type="Proteomes" id="UP000254621">
    <property type="component" value="Unassembled WGS sequence"/>
</dbReference>
<evidence type="ECO:0000256" key="11">
    <source>
        <dbReference type="RuleBase" id="RU000550"/>
    </source>
</evidence>
<dbReference type="InterPro" id="IPR001907">
    <property type="entry name" value="ClpP"/>
</dbReference>
<dbReference type="PANTHER" id="PTHR10381">
    <property type="entry name" value="ATP-DEPENDENT CLP PROTEASE PROTEOLYTIC SUBUNIT"/>
    <property type="match status" value="1"/>
</dbReference>
<dbReference type="NCBIfam" id="TIGR00647">
    <property type="entry name" value="DNA_bind_WhiA"/>
    <property type="match status" value="1"/>
</dbReference>
<organism evidence="14 15">
    <name type="scientific">Weissella viridescens</name>
    <name type="common">Lactobacillus viridescens</name>
    <dbReference type="NCBI Taxonomy" id="1629"/>
    <lineage>
        <taxon>Bacteria</taxon>
        <taxon>Bacillati</taxon>
        <taxon>Bacillota</taxon>
        <taxon>Bacilli</taxon>
        <taxon>Lactobacillales</taxon>
        <taxon>Lactobacillaceae</taxon>
        <taxon>Weissella</taxon>
    </lineage>
</organism>
<dbReference type="NCBIfam" id="NF001368">
    <property type="entry name" value="PRK00277.1"/>
    <property type="match status" value="1"/>
</dbReference>
<name>A0A380NXN6_WEIVI</name>
<sequence length="290" mass="32582">MPDKLREMAQVRLEHREEPMSALGEYMPSGPISKSGVNHRLRKLTKIADDLRETGKLPKDIRQTKNNLTFTDQVLKWLDKFQYMIGGMNMLPVPYVIEQSSQGERSYDIFSRLLKDRIIMVTGEINSQMSTTIIAQLLFLDAQDPDKDVYMYINSPGGEVNAGMAIYDTMNFIHPEVQTIVVGLAASMASVLASSGAKGKRFMLPNSQFMIHQPSGGAQGQQTEIEIAAKEILKTRTKLNHILADNTGQPFEKVENDTERDHWLDAEESLAYGLVDSVITTNDEKNDKTK</sequence>
<dbReference type="PROSITE" id="PS00382">
    <property type="entry name" value="CLP_PROTEASE_HIS"/>
    <property type="match status" value="1"/>
</dbReference>
<keyword evidence="4 7" id="KW-0378">Hydrolase</keyword>
<dbReference type="AlphaFoldDB" id="A0A380NXN6"/>
<feature type="active site" evidence="7 9">
    <location>
        <position position="212"/>
    </location>
</feature>
<evidence type="ECO:0000256" key="10">
    <source>
        <dbReference type="RuleBase" id="RU000549"/>
    </source>
</evidence>
<dbReference type="NCBIfam" id="NF009205">
    <property type="entry name" value="PRK12553.1"/>
    <property type="match status" value="1"/>
</dbReference>
<dbReference type="GO" id="GO:0004176">
    <property type="term" value="F:ATP-dependent peptidase activity"/>
    <property type="evidence" value="ECO:0007669"/>
    <property type="project" value="InterPro"/>
</dbReference>
<comment type="subcellular location">
    <subcellularLocation>
        <location evidence="7">Cytoplasm</location>
    </subcellularLocation>
</comment>
<dbReference type="InterPro" id="IPR003802">
    <property type="entry name" value="Sporulation_regulator_WhiA"/>
</dbReference>
<evidence type="ECO:0000256" key="3">
    <source>
        <dbReference type="ARBA" id="ARBA00022670"/>
    </source>
</evidence>
<evidence type="ECO:0000256" key="9">
    <source>
        <dbReference type="PROSITE-ProRule" id="PRU10086"/>
    </source>
</evidence>
<dbReference type="PROSITE" id="PS00381">
    <property type="entry name" value="CLP_PROTEASE_SER"/>
    <property type="match status" value="1"/>
</dbReference>
<dbReference type="PANTHER" id="PTHR10381:SF70">
    <property type="entry name" value="ATP-DEPENDENT CLP PROTEASE PROTEOLYTIC SUBUNIT"/>
    <property type="match status" value="1"/>
</dbReference>
<dbReference type="Pfam" id="PF00574">
    <property type="entry name" value="CLP_protease"/>
    <property type="match status" value="1"/>
</dbReference>
<protein>
    <recommendedName>
        <fullName evidence="7 12">ATP-dependent Clp protease proteolytic subunit</fullName>
        <ecNumber evidence="7 10">3.4.21.92</ecNumber>
    </recommendedName>
    <alternativeName>
        <fullName evidence="7">Endopeptidase Clp</fullName>
    </alternativeName>
</protein>
<dbReference type="InterPro" id="IPR018215">
    <property type="entry name" value="ClpP_Ser_AS"/>
</dbReference>
<gene>
    <name evidence="14" type="primary">clpP_1</name>
    <name evidence="7" type="synonym">clpP</name>
    <name evidence="14" type="ORF">NCTC13645_00596</name>
</gene>
<evidence type="ECO:0000313" key="14">
    <source>
        <dbReference type="EMBL" id="SUP52697.1"/>
    </source>
</evidence>
<evidence type="ECO:0000256" key="6">
    <source>
        <dbReference type="ARBA" id="ARBA00034021"/>
    </source>
</evidence>
<dbReference type="HAMAP" id="MF_00444">
    <property type="entry name" value="ClpP"/>
    <property type="match status" value="1"/>
</dbReference>
<dbReference type="Gene3D" id="3.90.226.10">
    <property type="entry name" value="2-enoyl-CoA Hydratase, Chain A, domain 1"/>
    <property type="match status" value="1"/>
</dbReference>
<dbReference type="GO" id="GO:0051117">
    <property type="term" value="F:ATPase binding"/>
    <property type="evidence" value="ECO:0007669"/>
    <property type="project" value="TreeGrafter"/>
</dbReference>
<proteinExistence type="inferred from homology"/>
<evidence type="ECO:0000256" key="7">
    <source>
        <dbReference type="HAMAP-Rule" id="MF_00444"/>
    </source>
</evidence>
<comment type="function">
    <text evidence="7 11">Cleaves peptides in various proteins in a process that requires ATP hydrolysis. Has a chymotrypsin-like activity. Plays a major role in the degradation of misfolded proteins.</text>
</comment>
<evidence type="ECO:0000256" key="2">
    <source>
        <dbReference type="ARBA" id="ARBA00022490"/>
    </source>
</evidence>
<dbReference type="PRINTS" id="PR00127">
    <property type="entry name" value="CLPPROTEASEP"/>
</dbReference>
<dbReference type="Pfam" id="PF02650">
    <property type="entry name" value="HTH_WhiA"/>
    <property type="match status" value="1"/>
</dbReference>
<dbReference type="GO" id="GO:0006515">
    <property type="term" value="P:protein quality control for misfolded or incompletely synthesized proteins"/>
    <property type="evidence" value="ECO:0007669"/>
    <property type="project" value="TreeGrafter"/>
</dbReference>
<feature type="domain" description="Sporulation regulator WhiA C-terminal" evidence="13">
    <location>
        <begin position="1"/>
        <end position="48"/>
    </location>
</feature>
<evidence type="ECO:0000259" key="13">
    <source>
        <dbReference type="Pfam" id="PF02650"/>
    </source>
</evidence>
<feature type="active site" description="Nucleophile" evidence="7">
    <location>
        <position position="187"/>
    </location>
</feature>
<comment type="catalytic activity">
    <reaction evidence="6 7 9">
        <text>Hydrolysis of proteins to small peptides in the presence of ATP and magnesium. alpha-casein is the usual test substrate. In the absence of ATP, only oligopeptides shorter than five residues are hydrolyzed (such as succinyl-Leu-Tyr-|-NHMec, and Leu-Tyr-Leu-|-Tyr-Trp, in which cleavage of the -Tyr-|-Leu- and -Tyr-|-Trp bonds also occurs).</text>
        <dbReference type="EC" id="3.4.21.92"/>
    </reaction>
</comment>
<comment type="subunit">
    <text evidence="7">Fourteen ClpP subunits assemble into 2 heptameric rings which stack back to back to give a disk-like structure with a central cavity, resembling the structure of eukaryotic proteasomes.</text>
</comment>
<evidence type="ECO:0000256" key="1">
    <source>
        <dbReference type="ARBA" id="ARBA00007039"/>
    </source>
</evidence>
<dbReference type="FunFam" id="3.90.226.10:FF:000001">
    <property type="entry name" value="ATP-dependent Clp protease proteolytic subunit"/>
    <property type="match status" value="1"/>
</dbReference>
<dbReference type="GO" id="GO:0005737">
    <property type="term" value="C:cytoplasm"/>
    <property type="evidence" value="ECO:0007669"/>
    <property type="project" value="UniProtKB-SubCell"/>
</dbReference>
<keyword evidence="5 7" id="KW-0720">Serine protease</keyword>
<keyword evidence="3 7" id="KW-0645">Protease</keyword>
<dbReference type="GO" id="GO:0043937">
    <property type="term" value="P:regulation of sporulation"/>
    <property type="evidence" value="ECO:0007669"/>
    <property type="project" value="InterPro"/>
</dbReference>
<accession>A0A380NXN6</accession>
<dbReference type="InterPro" id="IPR023054">
    <property type="entry name" value="Sporulation_regulator_WhiA_C"/>
</dbReference>
<dbReference type="InterPro" id="IPR029045">
    <property type="entry name" value="ClpP/crotonase-like_dom_sf"/>
</dbReference>
<keyword evidence="2 7" id="KW-0963">Cytoplasm</keyword>
<evidence type="ECO:0000256" key="8">
    <source>
        <dbReference type="PROSITE-ProRule" id="PRU10085"/>
    </source>
</evidence>
<dbReference type="EMBL" id="UHIV01000001">
    <property type="protein sequence ID" value="SUP52697.1"/>
    <property type="molecule type" value="Genomic_DNA"/>
</dbReference>
<dbReference type="CDD" id="cd07017">
    <property type="entry name" value="S14_ClpP_2"/>
    <property type="match status" value="1"/>
</dbReference>
<dbReference type="STRING" id="1629.IV50_GL000780"/>
<dbReference type="InterPro" id="IPR023562">
    <property type="entry name" value="ClpP/TepA"/>
</dbReference>
<reference evidence="14 15" key="1">
    <citation type="submission" date="2018-06" db="EMBL/GenBank/DDBJ databases">
        <authorList>
            <consortium name="Pathogen Informatics"/>
            <person name="Doyle S."/>
        </authorList>
    </citation>
    <scope>NUCLEOTIDE SEQUENCE [LARGE SCALE GENOMIC DNA]</scope>
    <source>
        <strain evidence="14 15">NCTC13645</strain>
    </source>
</reference>
<dbReference type="InterPro" id="IPR033135">
    <property type="entry name" value="ClpP_His_AS"/>
</dbReference>